<name>A0A1D1VTM7_RAMVA</name>
<gene>
    <name evidence="10" type="primary">RvY_12907-1</name>
    <name evidence="10" type="synonym">RvY_12907.1</name>
    <name evidence="10" type="ORF">RvY_12907</name>
</gene>
<keyword evidence="11" id="KW-1185">Reference proteome</keyword>
<evidence type="ECO:0000256" key="3">
    <source>
        <dbReference type="ARBA" id="ARBA00037247"/>
    </source>
</evidence>
<evidence type="ECO:0000256" key="7">
    <source>
        <dbReference type="ARBA" id="ARBA00048277"/>
    </source>
</evidence>
<comment type="catalytic activity">
    <reaction evidence="7">
        <text>a medium-chain fatty acid + ATP + CoA = a medium-chain fatty acyl-CoA + AMP + diphosphate</text>
        <dbReference type="Rhea" id="RHEA:48340"/>
        <dbReference type="ChEBI" id="CHEBI:30616"/>
        <dbReference type="ChEBI" id="CHEBI:33019"/>
        <dbReference type="ChEBI" id="CHEBI:57287"/>
        <dbReference type="ChEBI" id="CHEBI:59558"/>
        <dbReference type="ChEBI" id="CHEBI:90546"/>
        <dbReference type="ChEBI" id="CHEBI:456215"/>
        <dbReference type="EC" id="6.2.1.2"/>
    </reaction>
</comment>
<dbReference type="Proteomes" id="UP000186922">
    <property type="component" value="Unassembled WGS sequence"/>
</dbReference>
<evidence type="ECO:0000256" key="4">
    <source>
        <dbReference type="ARBA" id="ARBA00039009"/>
    </source>
</evidence>
<evidence type="ECO:0000259" key="8">
    <source>
        <dbReference type="Pfam" id="PF00501"/>
    </source>
</evidence>
<sequence length="600" mass="66707">MWIRSYRVFNHVCSWRMARLHAKNLSSLSQQESIRSKLKKSYVNGASATPLVGHTIGDLIDMQAEQKPDQEAFVFPAQNIRKSYGDLKQDVDGFAAGLLKLGMQPRDRVGIWSPNAYEWVVCAFGAAKAGLVLVLVNPGYKSHELEYCLNKVQVKTLVAAEGMKSLNYYQMLTELNQGLAKGTKSNRTPHLEHIVMTGQKVYPGTLRFEDVGSSGNKENYAKLEQIAELVQFDDPANIQFTSGTTGNPKGATLTHHNIVNNGYFGGRRFNFHQEKDTRICCPVPLYHCFGWVLGSLCALSHGVCIVYPEGKFDAEATLKAIHNEKCTTIYGVPTMFSDMLYHPDFHKFDTSSLRSGLMSGAPCPVELVKKVRDKMKVKNILVGYGMTETSPLSHVSFLGDPAEYVTSTVGRAMDHVETKIVDAGGRVVPIGTPGEILTRGYNTFLGYWEEEQKTKEAVTETGWNKSGDIGVMNENGYVRIVGRSKDVIIRGGENVYPAEVESCLHHHPSVVEAYVVGVPDDRLGEETCAWIRPRKEVTEKELKDFCGAELASFKVPRYFVFLEPDEAFPLTVTGKVQKFILREKSITRLKLDGVQGPFAA</sequence>
<organism evidence="10 11">
    <name type="scientific">Ramazzottius varieornatus</name>
    <name type="common">Water bear</name>
    <name type="synonym">Tardigrade</name>
    <dbReference type="NCBI Taxonomy" id="947166"/>
    <lineage>
        <taxon>Eukaryota</taxon>
        <taxon>Metazoa</taxon>
        <taxon>Ecdysozoa</taxon>
        <taxon>Tardigrada</taxon>
        <taxon>Eutardigrada</taxon>
        <taxon>Parachela</taxon>
        <taxon>Hypsibioidea</taxon>
        <taxon>Ramazzottiidae</taxon>
        <taxon>Ramazzottius</taxon>
    </lineage>
</organism>
<reference evidence="10 11" key="1">
    <citation type="journal article" date="2016" name="Nat. Commun.">
        <title>Extremotolerant tardigrade genome and improved radiotolerance of human cultured cells by tardigrade-unique protein.</title>
        <authorList>
            <person name="Hashimoto T."/>
            <person name="Horikawa D.D."/>
            <person name="Saito Y."/>
            <person name="Kuwahara H."/>
            <person name="Kozuka-Hata H."/>
            <person name="Shin-I T."/>
            <person name="Minakuchi Y."/>
            <person name="Ohishi K."/>
            <person name="Motoyama A."/>
            <person name="Aizu T."/>
            <person name="Enomoto A."/>
            <person name="Kondo K."/>
            <person name="Tanaka S."/>
            <person name="Hara Y."/>
            <person name="Koshikawa S."/>
            <person name="Sagara H."/>
            <person name="Miura T."/>
            <person name="Yokobori S."/>
            <person name="Miyagawa K."/>
            <person name="Suzuki Y."/>
            <person name="Kubo T."/>
            <person name="Oyama M."/>
            <person name="Kohara Y."/>
            <person name="Fujiyama A."/>
            <person name="Arakawa K."/>
            <person name="Katayama T."/>
            <person name="Toyoda A."/>
            <person name="Kunieda T."/>
        </authorList>
    </citation>
    <scope>NUCLEOTIDE SEQUENCE [LARGE SCALE GENOMIC DNA]</scope>
    <source>
        <strain evidence="10 11">YOKOZUNA-1</strain>
    </source>
</reference>
<evidence type="ECO:0000256" key="6">
    <source>
        <dbReference type="ARBA" id="ARBA00047319"/>
    </source>
</evidence>
<proteinExistence type="inferred from homology"/>
<dbReference type="EC" id="6.2.1.2" evidence="4"/>
<dbReference type="FunFam" id="3.40.50.12780:FF:000003">
    <property type="entry name" value="Long-chain-fatty-acid--CoA ligase FadD"/>
    <property type="match status" value="1"/>
</dbReference>
<dbReference type="InterPro" id="IPR045851">
    <property type="entry name" value="AMP-bd_C_sf"/>
</dbReference>
<feature type="domain" description="AMP-binding enzyme C-terminal" evidence="9">
    <location>
        <begin position="499"/>
        <end position="575"/>
    </location>
</feature>
<dbReference type="PANTHER" id="PTHR43201:SF5">
    <property type="entry name" value="MEDIUM-CHAIN ACYL-COA LIGASE ACSF2, MITOCHONDRIAL"/>
    <property type="match status" value="1"/>
</dbReference>
<feature type="domain" description="AMP-dependent synthetase/ligase" evidence="8">
    <location>
        <begin position="61"/>
        <end position="448"/>
    </location>
</feature>
<dbReference type="GO" id="GO:0006631">
    <property type="term" value="P:fatty acid metabolic process"/>
    <property type="evidence" value="ECO:0007669"/>
    <property type="project" value="TreeGrafter"/>
</dbReference>
<evidence type="ECO:0000256" key="5">
    <source>
        <dbReference type="ARBA" id="ARBA00039638"/>
    </source>
</evidence>
<dbReference type="PANTHER" id="PTHR43201">
    <property type="entry name" value="ACYL-COA SYNTHETASE"/>
    <property type="match status" value="1"/>
</dbReference>
<dbReference type="GO" id="GO:0031956">
    <property type="term" value="F:medium-chain fatty acid-CoA ligase activity"/>
    <property type="evidence" value="ECO:0007669"/>
    <property type="project" value="UniProtKB-EC"/>
</dbReference>
<dbReference type="FunFam" id="3.30.300.30:FF:000008">
    <property type="entry name" value="2,3-dihydroxybenzoate-AMP ligase"/>
    <property type="match status" value="1"/>
</dbReference>
<accession>A0A1D1VTM7</accession>
<dbReference type="OrthoDB" id="10253115at2759"/>
<dbReference type="InterPro" id="IPR025110">
    <property type="entry name" value="AMP-bd_C"/>
</dbReference>
<comment type="catalytic activity">
    <reaction evidence="6">
        <text>octanoate + ATP + CoA = octanoyl-CoA + AMP + diphosphate</text>
        <dbReference type="Rhea" id="RHEA:33631"/>
        <dbReference type="ChEBI" id="CHEBI:25646"/>
        <dbReference type="ChEBI" id="CHEBI:30616"/>
        <dbReference type="ChEBI" id="CHEBI:33019"/>
        <dbReference type="ChEBI" id="CHEBI:57287"/>
        <dbReference type="ChEBI" id="CHEBI:57386"/>
        <dbReference type="ChEBI" id="CHEBI:456215"/>
    </reaction>
</comment>
<dbReference type="Gene3D" id="3.40.50.980">
    <property type="match status" value="2"/>
</dbReference>
<evidence type="ECO:0000256" key="1">
    <source>
        <dbReference type="ARBA" id="ARBA00006432"/>
    </source>
</evidence>
<dbReference type="Pfam" id="PF13193">
    <property type="entry name" value="AMP-binding_C"/>
    <property type="match status" value="1"/>
</dbReference>
<dbReference type="PROSITE" id="PS00455">
    <property type="entry name" value="AMP_BINDING"/>
    <property type="match status" value="1"/>
</dbReference>
<dbReference type="Gene3D" id="2.30.38.10">
    <property type="entry name" value="Luciferase, Domain 3"/>
    <property type="match status" value="1"/>
</dbReference>
<evidence type="ECO:0000313" key="11">
    <source>
        <dbReference type="Proteomes" id="UP000186922"/>
    </source>
</evidence>
<comment type="caution">
    <text evidence="10">The sequence shown here is derived from an EMBL/GenBank/DDBJ whole genome shotgun (WGS) entry which is preliminary data.</text>
</comment>
<comment type="similarity">
    <text evidence="1">Belongs to the ATP-dependent AMP-binding enzyme family.</text>
</comment>
<dbReference type="InterPro" id="IPR020845">
    <property type="entry name" value="AMP-binding_CS"/>
</dbReference>
<dbReference type="AlphaFoldDB" id="A0A1D1VTM7"/>
<evidence type="ECO:0000256" key="2">
    <source>
        <dbReference type="ARBA" id="ARBA00022598"/>
    </source>
</evidence>
<protein>
    <recommendedName>
        <fullName evidence="5">Medium-chain acyl-CoA ligase ACSF2, mitochondrial</fullName>
        <ecNumber evidence="4">6.2.1.2</ecNumber>
    </recommendedName>
</protein>
<dbReference type="SUPFAM" id="SSF56801">
    <property type="entry name" value="Acetyl-CoA synthetase-like"/>
    <property type="match status" value="1"/>
</dbReference>
<dbReference type="InterPro" id="IPR000873">
    <property type="entry name" value="AMP-dep_synth/lig_dom"/>
</dbReference>
<evidence type="ECO:0000313" key="10">
    <source>
        <dbReference type="EMBL" id="GAV02324.1"/>
    </source>
</evidence>
<keyword evidence="2" id="KW-0436">Ligase</keyword>
<dbReference type="EMBL" id="BDGG01000008">
    <property type="protein sequence ID" value="GAV02324.1"/>
    <property type="molecule type" value="Genomic_DNA"/>
</dbReference>
<comment type="function">
    <text evidence="3">Acyl-CoA synthases catalyze the initial reaction in fatty acid metabolism, by forming a thioester with CoA. Has some preference toward medium-chain substrates. Plays a role in adipocyte differentiation.</text>
</comment>
<dbReference type="STRING" id="947166.A0A1D1VTM7"/>
<dbReference type="Pfam" id="PF00501">
    <property type="entry name" value="AMP-binding"/>
    <property type="match status" value="1"/>
</dbReference>
<evidence type="ECO:0000259" key="9">
    <source>
        <dbReference type="Pfam" id="PF13193"/>
    </source>
</evidence>
<dbReference type="Gene3D" id="3.30.300.30">
    <property type="match status" value="1"/>
</dbReference>